<dbReference type="InterPro" id="IPR017941">
    <property type="entry name" value="Rieske_2Fe-2S"/>
</dbReference>
<dbReference type="PRINTS" id="PR00090">
    <property type="entry name" value="RNGDIOXGNASE"/>
</dbReference>
<evidence type="ECO:0000313" key="9">
    <source>
        <dbReference type="Proteomes" id="UP000063236"/>
    </source>
</evidence>
<dbReference type="PANTHER" id="PTHR43756">
    <property type="entry name" value="CHOLINE MONOOXYGENASE, CHLOROPLASTIC"/>
    <property type="match status" value="1"/>
</dbReference>
<evidence type="ECO:0000256" key="5">
    <source>
        <dbReference type="ARBA" id="ARBA00023004"/>
    </source>
</evidence>
<keyword evidence="4" id="KW-0560">Oxidoreductase</keyword>
<protein>
    <recommendedName>
        <fullName evidence="7">Rieske domain-containing protein</fullName>
    </recommendedName>
</protein>
<dbReference type="GO" id="GO:0016491">
    <property type="term" value="F:oxidoreductase activity"/>
    <property type="evidence" value="ECO:0007669"/>
    <property type="project" value="UniProtKB-KW"/>
</dbReference>
<dbReference type="GO" id="GO:0046872">
    <property type="term" value="F:metal ion binding"/>
    <property type="evidence" value="ECO:0007669"/>
    <property type="project" value="UniProtKB-KW"/>
</dbReference>
<accession>A0AAW3PEX1</accession>
<dbReference type="GO" id="GO:0051537">
    <property type="term" value="F:2 iron, 2 sulfur cluster binding"/>
    <property type="evidence" value="ECO:0007669"/>
    <property type="project" value="UniProtKB-KW"/>
</dbReference>
<evidence type="ECO:0000256" key="2">
    <source>
        <dbReference type="ARBA" id="ARBA00022714"/>
    </source>
</evidence>
<evidence type="ECO:0000313" key="8">
    <source>
        <dbReference type="EMBL" id="KWF51881.1"/>
    </source>
</evidence>
<keyword evidence="2" id="KW-0001">2Fe-2S</keyword>
<feature type="domain" description="Rieske" evidence="7">
    <location>
        <begin position="1"/>
        <end position="50"/>
    </location>
</feature>
<evidence type="ECO:0000256" key="6">
    <source>
        <dbReference type="ARBA" id="ARBA00023014"/>
    </source>
</evidence>
<sequence>MRVLHNRCSHKGTQRVTDAFGNTGTFFRCPYHAWSYRTDGSLYAIPLRRGYANTGFESCEASKGMQAVGATHEHRRRSPCTFDYSTTITRATSRATTGCRTAMRPGHSS</sequence>
<dbReference type="InterPro" id="IPR001663">
    <property type="entry name" value="Rng_hydr_dOase-A"/>
</dbReference>
<dbReference type="SUPFAM" id="SSF50022">
    <property type="entry name" value="ISP domain"/>
    <property type="match status" value="1"/>
</dbReference>
<dbReference type="PANTHER" id="PTHR43756:SF1">
    <property type="entry name" value="3-PHENYLPROPIONATE_CINNAMIC ACID DIOXYGENASE SUBUNIT ALPHA"/>
    <property type="match status" value="1"/>
</dbReference>
<dbReference type="EMBL" id="LPJV01000036">
    <property type="protein sequence ID" value="KWF51881.1"/>
    <property type="molecule type" value="Genomic_DNA"/>
</dbReference>
<organism evidence="8 9">
    <name type="scientific">Burkholderia diffusa</name>
    <dbReference type="NCBI Taxonomy" id="488732"/>
    <lineage>
        <taxon>Bacteria</taxon>
        <taxon>Pseudomonadati</taxon>
        <taxon>Pseudomonadota</taxon>
        <taxon>Betaproteobacteria</taxon>
        <taxon>Burkholderiales</taxon>
        <taxon>Burkholderiaceae</taxon>
        <taxon>Burkholderia</taxon>
        <taxon>Burkholderia cepacia complex</taxon>
    </lineage>
</organism>
<dbReference type="Gene3D" id="2.102.10.10">
    <property type="entry name" value="Rieske [2Fe-2S] iron-sulphur domain"/>
    <property type="match status" value="1"/>
</dbReference>
<evidence type="ECO:0000256" key="3">
    <source>
        <dbReference type="ARBA" id="ARBA00022723"/>
    </source>
</evidence>
<dbReference type="Proteomes" id="UP000063236">
    <property type="component" value="Unassembled WGS sequence"/>
</dbReference>
<keyword evidence="3" id="KW-0479">Metal-binding</keyword>
<comment type="caution">
    <text evidence="8">The sequence shown here is derived from an EMBL/GenBank/DDBJ whole genome shotgun (WGS) entry which is preliminary data.</text>
</comment>
<evidence type="ECO:0000259" key="7">
    <source>
        <dbReference type="PROSITE" id="PS51296"/>
    </source>
</evidence>
<gene>
    <name evidence="8" type="ORF">WL88_18500</name>
</gene>
<dbReference type="InterPro" id="IPR036922">
    <property type="entry name" value="Rieske_2Fe-2S_sf"/>
</dbReference>
<reference evidence="8 9" key="1">
    <citation type="submission" date="2015-11" db="EMBL/GenBank/DDBJ databases">
        <title>Expanding the genomic diversity of Burkholderia species for the development of highly accurate diagnostics.</title>
        <authorList>
            <person name="Sahl J."/>
            <person name="Keim P."/>
            <person name="Wagner D."/>
        </authorList>
    </citation>
    <scope>NUCLEOTIDE SEQUENCE [LARGE SCALE GENOMIC DNA]</scope>
    <source>
        <strain evidence="8 9">MSMB378WGS</strain>
    </source>
</reference>
<keyword evidence="5" id="KW-0408">Iron</keyword>
<evidence type="ECO:0000256" key="4">
    <source>
        <dbReference type="ARBA" id="ARBA00023002"/>
    </source>
</evidence>
<evidence type="ECO:0000256" key="1">
    <source>
        <dbReference type="ARBA" id="ARBA00008751"/>
    </source>
</evidence>
<dbReference type="PROSITE" id="PS51296">
    <property type="entry name" value="RIESKE"/>
    <property type="match status" value="1"/>
</dbReference>
<name>A0AAW3PEX1_9BURK</name>
<proteinExistence type="inferred from homology"/>
<dbReference type="AlphaFoldDB" id="A0AAW3PEX1"/>
<dbReference type="Pfam" id="PF00355">
    <property type="entry name" value="Rieske"/>
    <property type="match status" value="1"/>
</dbReference>
<keyword evidence="6" id="KW-0411">Iron-sulfur</keyword>
<comment type="similarity">
    <text evidence="1">Belongs to the bacterial ring-hydroxylating dioxygenase alpha subunit family.</text>
</comment>